<dbReference type="Pfam" id="PF02518">
    <property type="entry name" value="HATPase_c"/>
    <property type="match status" value="1"/>
</dbReference>
<feature type="domain" description="PAC" evidence="11">
    <location>
        <begin position="266"/>
        <end position="318"/>
    </location>
</feature>
<dbReference type="SMART" id="SM00086">
    <property type="entry name" value="PAC"/>
    <property type="match status" value="2"/>
</dbReference>
<dbReference type="PANTHER" id="PTHR43047:SF72">
    <property type="entry name" value="OSMOSENSING HISTIDINE PROTEIN KINASE SLN1"/>
    <property type="match status" value="1"/>
</dbReference>
<dbReference type="GO" id="GO:0009927">
    <property type="term" value="F:histidine phosphotransfer kinase activity"/>
    <property type="evidence" value="ECO:0007669"/>
    <property type="project" value="TreeGrafter"/>
</dbReference>
<dbReference type="SMART" id="SM00388">
    <property type="entry name" value="HisKA"/>
    <property type="match status" value="1"/>
</dbReference>
<dbReference type="Proteomes" id="UP000178951">
    <property type="component" value="Unassembled WGS sequence"/>
</dbReference>
<dbReference type="SUPFAM" id="SSF55874">
    <property type="entry name" value="ATPase domain of HSP90 chaperone/DNA topoisomerase II/histidine kinase"/>
    <property type="match status" value="1"/>
</dbReference>
<dbReference type="GO" id="GO:0005886">
    <property type="term" value="C:plasma membrane"/>
    <property type="evidence" value="ECO:0007669"/>
    <property type="project" value="TreeGrafter"/>
</dbReference>
<evidence type="ECO:0000256" key="1">
    <source>
        <dbReference type="ARBA" id="ARBA00000085"/>
    </source>
</evidence>
<dbReference type="Pfam" id="PF13426">
    <property type="entry name" value="PAS_9"/>
    <property type="match status" value="1"/>
</dbReference>
<keyword evidence="5" id="KW-0808">Transferase</keyword>
<evidence type="ECO:0000256" key="7">
    <source>
        <dbReference type="ARBA" id="ARBA00023012"/>
    </source>
</evidence>
<keyword evidence="6" id="KW-0418">Kinase</keyword>
<reference evidence="12 13" key="1">
    <citation type="journal article" date="2016" name="Nat. Commun.">
        <title>Thousands of microbial genomes shed light on interconnected biogeochemical processes in an aquifer system.</title>
        <authorList>
            <person name="Anantharaman K."/>
            <person name="Brown C.T."/>
            <person name="Hug L.A."/>
            <person name="Sharon I."/>
            <person name="Castelle C.J."/>
            <person name="Probst A.J."/>
            <person name="Thomas B.C."/>
            <person name="Singh A."/>
            <person name="Wilkins M.J."/>
            <person name="Karaoz U."/>
            <person name="Brodie E.L."/>
            <person name="Williams K.H."/>
            <person name="Hubbard S.S."/>
            <person name="Banfield J.F."/>
        </authorList>
    </citation>
    <scope>NUCLEOTIDE SEQUENCE [LARGE SCALE GENOMIC DNA]</scope>
</reference>
<dbReference type="InterPro" id="IPR003661">
    <property type="entry name" value="HisK_dim/P_dom"/>
</dbReference>
<dbReference type="STRING" id="1802583.A2311_04390"/>
<organism evidence="12 13">
    <name type="scientific">candidate division WOR-1 bacterium RIFOXYB2_FULL_48_7</name>
    <dbReference type="NCBI Taxonomy" id="1802583"/>
    <lineage>
        <taxon>Bacteria</taxon>
        <taxon>Bacillati</taxon>
        <taxon>Saganbacteria</taxon>
    </lineage>
</organism>
<gene>
    <name evidence="12" type="ORF">A2311_04390</name>
</gene>
<dbReference type="PROSITE" id="PS50112">
    <property type="entry name" value="PAS"/>
    <property type="match status" value="2"/>
</dbReference>
<feature type="domain" description="PAC" evidence="11">
    <location>
        <begin position="109"/>
        <end position="161"/>
    </location>
</feature>
<dbReference type="Gene3D" id="3.30.450.20">
    <property type="entry name" value="PAS domain"/>
    <property type="match status" value="2"/>
</dbReference>
<dbReference type="InterPro" id="IPR000014">
    <property type="entry name" value="PAS"/>
</dbReference>
<keyword evidence="7" id="KW-0902">Two-component regulatory system</keyword>
<comment type="caution">
    <text evidence="12">The sequence shown here is derived from an EMBL/GenBank/DDBJ whole genome shotgun (WGS) entry which is preliminary data.</text>
</comment>
<dbReference type="InterPro" id="IPR035965">
    <property type="entry name" value="PAS-like_dom_sf"/>
</dbReference>
<dbReference type="PROSITE" id="PS50113">
    <property type="entry name" value="PAC"/>
    <property type="match status" value="2"/>
</dbReference>
<feature type="domain" description="Histidine kinase" evidence="9">
    <location>
        <begin position="329"/>
        <end position="549"/>
    </location>
</feature>
<dbReference type="SMART" id="SM00091">
    <property type="entry name" value="PAS"/>
    <property type="match status" value="2"/>
</dbReference>
<dbReference type="CDD" id="cd00082">
    <property type="entry name" value="HisKA"/>
    <property type="match status" value="1"/>
</dbReference>
<dbReference type="InterPro" id="IPR000700">
    <property type="entry name" value="PAS-assoc_C"/>
</dbReference>
<dbReference type="Gene3D" id="3.30.565.10">
    <property type="entry name" value="Histidine kinase-like ATPase, C-terminal domain"/>
    <property type="match status" value="1"/>
</dbReference>
<dbReference type="InterPro" id="IPR036890">
    <property type="entry name" value="HATPase_C_sf"/>
</dbReference>
<dbReference type="Pfam" id="PF00512">
    <property type="entry name" value="HisKA"/>
    <property type="match status" value="1"/>
</dbReference>
<dbReference type="SUPFAM" id="SSF47384">
    <property type="entry name" value="Homodimeric domain of signal transducing histidine kinase"/>
    <property type="match status" value="1"/>
</dbReference>
<feature type="domain" description="PAS" evidence="10">
    <location>
        <begin position="31"/>
        <end position="104"/>
    </location>
</feature>
<name>A0A1F4TIP8_UNCSA</name>
<dbReference type="PANTHER" id="PTHR43047">
    <property type="entry name" value="TWO-COMPONENT HISTIDINE PROTEIN KINASE"/>
    <property type="match status" value="1"/>
</dbReference>
<evidence type="ECO:0000313" key="13">
    <source>
        <dbReference type="Proteomes" id="UP000178951"/>
    </source>
</evidence>
<dbReference type="CDD" id="cd00130">
    <property type="entry name" value="PAS"/>
    <property type="match status" value="2"/>
</dbReference>
<proteinExistence type="inferred from homology"/>
<dbReference type="SMART" id="SM00387">
    <property type="entry name" value="HATPase_c"/>
    <property type="match status" value="1"/>
</dbReference>
<dbReference type="FunFam" id="3.30.565.10:FF:000010">
    <property type="entry name" value="Sensor histidine kinase RcsC"/>
    <property type="match status" value="1"/>
</dbReference>
<dbReference type="EMBL" id="MEUF01000076">
    <property type="protein sequence ID" value="OGC32556.1"/>
    <property type="molecule type" value="Genomic_DNA"/>
</dbReference>
<dbReference type="Pfam" id="PF00989">
    <property type="entry name" value="PAS"/>
    <property type="match status" value="1"/>
</dbReference>
<dbReference type="CDD" id="cd16922">
    <property type="entry name" value="HATPase_EvgS-ArcB-TorS-like"/>
    <property type="match status" value="1"/>
</dbReference>
<dbReference type="EC" id="2.7.13.3" evidence="3"/>
<dbReference type="GO" id="GO:0006355">
    <property type="term" value="P:regulation of DNA-templated transcription"/>
    <property type="evidence" value="ECO:0007669"/>
    <property type="project" value="InterPro"/>
</dbReference>
<dbReference type="InterPro" id="IPR013767">
    <property type="entry name" value="PAS_fold"/>
</dbReference>
<dbReference type="SUPFAM" id="SSF55785">
    <property type="entry name" value="PYP-like sensor domain (PAS domain)"/>
    <property type="match status" value="2"/>
</dbReference>
<evidence type="ECO:0000256" key="3">
    <source>
        <dbReference type="ARBA" id="ARBA00012438"/>
    </source>
</evidence>
<comment type="catalytic activity">
    <reaction evidence="1">
        <text>ATP + protein L-histidine = ADP + protein N-phospho-L-histidine.</text>
        <dbReference type="EC" id="2.7.13.3"/>
    </reaction>
</comment>
<protein>
    <recommendedName>
        <fullName evidence="8">Circadian input-output histidine kinase CikA</fullName>
        <ecNumber evidence="3">2.7.13.3</ecNumber>
    </recommendedName>
</protein>
<dbReference type="PROSITE" id="PS50109">
    <property type="entry name" value="HIS_KIN"/>
    <property type="match status" value="1"/>
</dbReference>
<evidence type="ECO:0000259" key="10">
    <source>
        <dbReference type="PROSITE" id="PS50112"/>
    </source>
</evidence>
<evidence type="ECO:0000259" key="9">
    <source>
        <dbReference type="PROSITE" id="PS50109"/>
    </source>
</evidence>
<evidence type="ECO:0000256" key="6">
    <source>
        <dbReference type="ARBA" id="ARBA00022777"/>
    </source>
</evidence>
<dbReference type="InterPro" id="IPR036097">
    <property type="entry name" value="HisK_dim/P_sf"/>
</dbReference>
<evidence type="ECO:0000256" key="5">
    <source>
        <dbReference type="ARBA" id="ARBA00022679"/>
    </source>
</evidence>
<feature type="domain" description="PAS" evidence="10">
    <location>
        <begin position="193"/>
        <end position="239"/>
    </location>
</feature>
<keyword evidence="4" id="KW-0597">Phosphoprotein</keyword>
<dbReference type="PRINTS" id="PR00344">
    <property type="entry name" value="BCTRLSENSOR"/>
</dbReference>
<comment type="similarity">
    <text evidence="2">In the N-terminal section; belongs to the phytochrome family.</text>
</comment>
<sequence length="552" mass="61335">MVTGFLVLLISISIYFFWVERELFTSTIYIEKERFETTLRSIGDGVIVTDTAANITFINDVAVNLTGWPASQALGHRFSDVFRIIDEHTRTPISSPIEAALQTDQIKYLTNHTVLIRRDGSEITIADSAVPIHDKAGRISGVVLAFRDVTQITQTTDHLNQKVIELSNLQRALLNVNDDLKQDIAAREKIEGQLRQLSTVVQQAPISIVITDINGTILYTNPFFSQVTGYLAAEAVGQNPRLLKSGETSSEGYKELWETITAGKIWEGEFHNKRKDGSLFWEHAYISPVFNNDGKIINFVGIKEDVTAKKQADEELKRLYQIKSEFTSAVSHELRTPLASVKEGISLVLDETAGPLGDNQKKYLAVAKRNIDRLHRLINDVLDFSKLESGRMSMNSQPGDLVKTVNDVYLFHQKLFQNKQLYLKLEATPNLPVIAFDEDRISQVVHNLLGNALKFTDQGGVIISIMPDSWNQGIKVCVADSGLGMPAEDLPKLFGKYIQLGGATGRHVGGTGLGLAISKQIIEQHGGKIWVESELGKGSKFWFTIPGQATKE</sequence>
<dbReference type="NCBIfam" id="TIGR00229">
    <property type="entry name" value="sensory_box"/>
    <property type="match status" value="2"/>
</dbReference>
<dbReference type="InterPro" id="IPR004358">
    <property type="entry name" value="Sig_transdc_His_kin-like_C"/>
</dbReference>
<evidence type="ECO:0000256" key="8">
    <source>
        <dbReference type="ARBA" id="ARBA00074306"/>
    </source>
</evidence>
<evidence type="ECO:0000313" key="12">
    <source>
        <dbReference type="EMBL" id="OGC32556.1"/>
    </source>
</evidence>
<dbReference type="InterPro" id="IPR003594">
    <property type="entry name" value="HATPase_dom"/>
</dbReference>
<evidence type="ECO:0000256" key="4">
    <source>
        <dbReference type="ARBA" id="ARBA00022553"/>
    </source>
</evidence>
<dbReference type="InterPro" id="IPR005467">
    <property type="entry name" value="His_kinase_dom"/>
</dbReference>
<dbReference type="GO" id="GO:0000155">
    <property type="term" value="F:phosphorelay sensor kinase activity"/>
    <property type="evidence" value="ECO:0007669"/>
    <property type="project" value="InterPro"/>
</dbReference>
<dbReference type="AlphaFoldDB" id="A0A1F4TIP8"/>
<evidence type="ECO:0000256" key="2">
    <source>
        <dbReference type="ARBA" id="ARBA00006402"/>
    </source>
</evidence>
<dbReference type="Gene3D" id="1.10.287.130">
    <property type="match status" value="1"/>
</dbReference>
<accession>A0A1F4TIP8</accession>
<dbReference type="InterPro" id="IPR001610">
    <property type="entry name" value="PAC"/>
</dbReference>
<evidence type="ECO:0000259" key="11">
    <source>
        <dbReference type="PROSITE" id="PS50113"/>
    </source>
</evidence>